<feature type="transmembrane region" description="Helical" evidence="2">
    <location>
        <begin position="76"/>
        <end position="98"/>
    </location>
</feature>
<keyword evidence="2" id="KW-0472">Membrane</keyword>
<dbReference type="Proteomes" id="UP000199337">
    <property type="component" value="Unassembled WGS sequence"/>
</dbReference>
<feature type="domain" description="Polysaccharide biosynthesis protein CapD-like" evidence="3">
    <location>
        <begin position="286"/>
        <end position="569"/>
    </location>
</feature>
<feature type="transmembrane region" description="Helical" evidence="2">
    <location>
        <begin position="43"/>
        <end position="64"/>
    </location>
</feature>
<dbReference type="PANTHER" id="PTHR43318:SF1">
    <property type="entry name" value="POLYSACCHARIDE BIOSYNTHESIS PROTEIN EPSC-RELATED"/>
    <property type="match status" value="1"/>
</dbReference>
<evidence type="ECO:0000256" key="2">
    <source>
        <dbReference type="SAM" id="Phobius"/>
    </source>
</evidence>
<dbReference type="CDD" id="cd05237">
    <property type="entry name" value="UDP_invert_4-6DH_SDR_e"/>
    <property type="match status" value="1"/>
</dbReference>
<dbReference type="EMBL" id="FOOX01000015">
    <property type="protein sequence ID" value="SFH07409.1"/>
    <property type="molecule type" value="Genomic_DNA"/>
</dbReference>
<keyword evidence="5" id="KW-1185">Reference proteome</keyword>
<dbReference type="InterPro" id="IPR036291">
    <property type="entry name" value="NAD(P)-bd_dom_sf"/>
</dbReference>
<dbReference type="Pfam" id="PF13727">
    <property type="entry name" value="CoA_binding_3"/>
    <property type="match status" value="1"/>
</dbReference>
<keyword evidence="2" id="KW-1133">Transmembrane helix</keyword>
<dbReference type="InterPro" id="IPR051203">
    <property type="entry name" value="Polysaccharide_Synthase-Rel"/>
</dbReference>
<evidence type="ECO:0000259" key="3">
    <source>
        <dbReference type="Pfam" id="PF02719"/>
    </source>
</evidence>
<name>A0A1I2X3A8_9FIRM</name>
<accession>A0A1I2X3A8</accession>
<evidence type="ECO:0000256" key="1">
    <source>
        <dbReference type="ARBA" id="ARBA00007430"/>
    </source>
</evidence>
<feature type="transmembrane region" description="Helical" evidence="2">
    <location>
        <begin position="7"/>
        <end position="31"/>
    </location>
</feature>
<proteinExistence type="inferred from homology"/>
<dbReference type="PANTHER" id="PTHR43318">
    <property type="entry name" value="UDP-N-ACETYLGLUCOSAMINE 4,6-DEHYDRATASE"/>
    <property type="match status" value="1"/>
</dbReference>
<keyword evidence="2" id="KW-0812">Transmembrane</keyword>
<evidence type="ECO:0000313" key="5">
    <source>
        <dbReference type="Proteomes" id="UP000199337"/>
    </source>
</evidence>
<dbReference type="Gene3D" id="3.40.50.720">
    <property type="entry name" value="NAD(P)-binding Rossmann-like Domain"/>
    <property type="match status" value="2"/>
</dbReference>
<dbReference type="SUPFAM" id="SSF51735">
    <property type="entry name" value="NAD(P)-binding Rossmann-fold domains"/>
    <property type="match status" value="2"/>
</dbReference>
<dbReference type="RefSeq" id="WP_174549978.1">
    <property type="nucleotide sequence ID" value="NZ_FOOX01000015.1"/>
</dbReference>
<comment type="similarity">
    <text evidence="1">Belongs to the polysaccharide synthase family.</text>
</comment>
<dbReference type="STRING" id="341036.SAMN05660649_03764"/>
<organism evidence="4 5">
    <name type="scientific">Desulfotruncus arcticus DSM 17038</name>
    <dbReference type="NCBI Taxonomy" id="1121424"/>
    <lineage>
        <taxon>Bacteria</taxon>
        <taxon>Bacillati</taxon>
        <taxon>Bacillota</taxon>
        <taxon>Clostridia</taxon>
        <taxon>Eubacteriales</taxon>
        <taxon>Desulfallaceae</taxon>
        <taxon>Desulfotruncus</taxon>
    </lineage>
</organism>
<protein>
    <submittedName>
        <fullName evidence="4">NDP-sugar epimerase, includes UDP-GlcNAc-inverting 4,6-dehydratase FlaA1 and capsular polysaccharide biosynthesis protein EpsC</fullName>
    </submittedName>
</protein>
<dbReference type="AlphaFoldDB" id="A0A1I2X3A8"/>
<gene>
    <name evidence="4" type="ORF">SAMN05660649_03764</name>
</gene>
<sequence length="620" mass="68478">MNFVSRTAILLFCDFVLVNLAMVLTLLIRFYESGNALYYLQNYINFAPLAAGLMIISFYLFRLYNKVWAYASIGELVTIATAVSTGTAGVFILSFFIQTPLPRSVVLMSWAFNILIIGGSRCAWRVYVKTQKTIGQNNGYKKEKKKALIVGAGDAGAMVARELQNHDNGLVPVGFVDDDVKKHGMTILGIPVLGGRDRLPAIIKERIIAEVIIAMPSVPGEIIRQTVQTCKSANVRLKILPGIYQLINGKVTASSLRTVQVEDLLGRDPVRVNMRQIAGYLTGRTVMVTGAGGSIGSELCRQVAGFAPSRLIVLGHGENTIHNIVMELWESHHDLTIDIEIADVRDKQKIDSIFELYKPSVVFHAAAHKHVPLMERHPDEAVKTNVFGTRNVAEAADRVGTDIFVMISTDKAVNPSSVMGATKRLAELVVQHLNKMSRTTFTAVRFGNVLGSSGSVVPTFKRQILRGGPVTVTHPEMKRYFMTIPEAVQLVIQAGAMAEGGEVFVLDMGEPVKIIDLARLMITLSGLEPGKDIEIKFSGVRPGEKLFEELLTAEEGSDVTKHERIFVARPTGVDFARLEAELHRLWIQNSNGRIASEDVFEVLINLIPNFRHYRKEWLVG</sequence>
<reference evidence="5" key="1">
    <citation type="submission" date="2016-10" db="EMBL/GenBank/DDBJ databases">
        <authorList>
            <person name="Varghese N."/>
            <person name="Submissions S."/>
        </authorList>
    </citation>
    <scope>NUCLEOTIDE SEQUENCE [LARGE SCALE GENOMIC DNA]</scope>
    <source>
        <strain evidence="5">DSM 17038</strain>
    </source>
</reference>
<evidence type="ECO:0000313" key="4">
    <source>
        <dbReference type="EMBL" id="SFH07409.1"/>
    </source>
</evidence>
<dbReference type="Pfam" id="PF02719">
    <property type="entry name" value="Polysacc_synt_2"/>
    <property type="match status" value="1"/>
</dbReference>
<dbReference type="InterPro" id="IPR003869">
    <property type="entry name" value="Polysac_CapD-like"/>
</dbReference>